<dbReference type="Gene3D" id="1.20.1280.50">
    <property type="match status" value="1"/>
</dbReference>
<dbReference type="PANTHER" id="PTHR31111:SF133">
    <property type="entry name" value="OS07G0196600 PROTEIN"/>
    <property type="match status" value="1"/>
</dbReference>
<dbReference type="Pfam" id="PF12937">
    <property type="entry name" value="F-box-like"/>
    <property type="match status" value="1"/>
</dbReference>
<reference evidence="2" key="1">
    <citation type="submission" date="2020-07" db="EMBL/GenBank/DDBJ databases">
        <title>Genome sequence and genetic diversity analysis of an under-domesticated orphan crop, white fonio (Digitaria exilis).</title>
        <authorList>
            <person name="Bennetzen J.L."/>
            <person name="Chen S."/>
            <person name="Ma X."/>
            <person name="Wang X."/>
            <person name="Yssel A.E.J."/>
            <person name="Chaluvadi S.R."/>
            <person name="Johnson M."/>
            <person name="Gangashetty P."/>
            <person name="Hamidou F."/>
            <person name="Sanogo M.D."/>
            <person name="Zwaenepoel A."/>
            <person name="Wallace J."/>
            <person name="Van De Peer Y."/>
            <person name="Van Deynze A."/>
        </authorList>
    </citation>
    <scope>NUCLEOTIDE SEQUENCE</scope>
    <source>
        <tissue evidence="2">Leaves</tissue>
    </source>
</reference>
<organism evidence="2 3">
    <name type="scientific">Digitaria exilis</name>
    <dbReference type="NCBI Taxonomy" id="1010633"/>
    <lineage>
        <taxon>Eukaryota</taxon>
        <taxon>Viridiplantae</taxon>
        <taxon>Streptophyta</taxon>
        <taxon>Embryophyta</taxon>
        <taxon>Tracheophyta</taxon>
        <taxon>Spermatophyta</taxon>
        <taxon>Magnoliopsida</taxon>
        <taxon>Liliopsida</taxon>
        <taxon>Poales</taxon>
        <taxon>Poaceae</taxon>
        <taxon>PACMAD clade</taxon>
        <taxon>Panicoideae</taxon>
        <taxon>Panicodae</taxon>
        <taxon>Paniceae</taxon>
        <taxon>Anthephorinae</taxon>
        <taxon>Digitaria</taxon>
    </lineage>
</organism>
<dbReference type="OrthoDB" id="688418at2759"/>
<feature type="domain" description="F-box" evidence="1">
    <location>
        <begin position="9"/>
        <end position="54"/>
    </location>
</feature>
<name>A0A835F4T8_9POAL</name>
<dbReference type="InterPro" id="IPR001810">
    <property type="entry name" value="F-box_dom"/>
</dbReference>
<evidence type="ECO:0000313" key="2">
    <source>
        <dbReference type="EMBL" id="KAF8728256.1"/>
    </source>
</evidence>
<evidence type="ECO:0000313" key="3">
    <source>
        <dbReference type="Proteomes" id="UP000636709"/>
    </source>
</evidence>
<evidence type="ECO:0000259" key="1">
    <source>
        <dbReference type="PROSITE" id="PS50181"/>
    </source>
</evidence>
<dbReference type="SUPFAM" id="SSF81383">
    <property type="entry name" value="F-box domain"/>
    <property type="match status" value="1"/>
</dbReference>
<dbReference type="PANTHER" id="PTHR31111">
    <property type="entry name" value="BNAA05G37150D PROTEIN-RELATED"/>
    <property type="match status" value="1"/>
</dbReference>
<dbReference type="EMBL" id="JACEFO010001629">
    <property type="protein sequence ID" value="KAF8728256.1"/>
    <property type="molecule type" value="Genomic_DNA"/>
</dbReference>
<protein>
    <recommendedName>
        <fullName evidence="1">F-box domain-containing protein</fullName>
    </recommendedName>
</protein>
<keyword evidence="3" id="KW-1185">Reference proteome</keyword>
<dbReference type="AlphaFoldDB" id="A0A835F4T8"/>
<accession>A0A835F4T8</accession>
<gene>
    <name evidence="2" type="ORF">HU200_018850</name>
</gene>
<comment type="caution">
    <text evidence="2">The sequence shown here is derived from an EMBL/GenBank/DDBJ whole genome shotgun (WGS) entry which is preliminary data.</text>
</comment>
<dbReference type="SMART" id="SM00256">
    <property type="entry name" value="FBOX"/>
    <property type="match status" value="1"/>
</dbReference>
<dbReference type="InterPro" id="IPR036047">
    <property type="entry name" value="F-box-like_dom_sf"/>
</dbReference>
<proteinExistence type="predicted"/>
<sequence>MDSSNLGCGSTYAFLPKEVLFDILVRLPGKDIGRLRTICQRWRDLRSDPIFIKAHAARHPDQFIAASFRGDREHIHVMDLSGRVVKRLPIRISESKHYLLYSFDLVGLADVDGGCSLIDPVTGAITHLPKMVLKGSTSGVLEEESSDDSEYYSSDDWEFCNDDDKKELERCVFRAGRVDSTGESKVLRIVCRAYADVDDFDEHHPVSSVLTINGGDGAQRRETRSHPAFLVNMDCKDGGVVVGSTIHSFWSRLYPTAIQMQLMRDGVGVDFIASFDLAAEEWTSIPGPRPLDDSKLYSMCYDSSLAELDGYLVVVHYGGETMDLWFLADIGNRLWEKKYSICAESVLQNEVHAKPLLLLDDGRIVIFLGVKGLLLLYDPTTNMVSEMETRCLGKVTPYVGSLLSLQSDAKME</sequence>
<dbReference type="Proteomes" id="UP000636709">
    <property type="component" value="Unassembled WGS sequence"/>
</dbReference>
<dbReference type="PROSITE" id="PS50181">
    <property type="entry name" value="FBOX"/>
    <property type="match status" value="1"/>
</dbReference>